<feature type="domain" description="RCK N-terminal" evidence="5">
    <location>
        <begin position="2"/>
        <end position="123"/>
    </location>
</feature>
<reference evidence="6" key="1">
    <citation type="submission" date="2018-05" db="EMBL/GenBank/DDBJ databases">
        <authorList>
            <person name="Lanie J.A."/>
            <person name="Ng W.-L."/>
            <person name="Kazmierczak K.M."/>
            <person name="Andrzejewski T.M."/>
            <person name="Davidsen T.M."/>
            <person name="Wayne K.J."/>
            <person name="Tettelin H."/>
            <person name="Glass J.I."/>
            <person name="Rusch D."/>
            <person name="Podicherti R."/>
            <person name="Tsui H.-C.T."/>
            <person name="Winkler M.E."/>
        </authorList>
    </citation>
    <scope>NUCLEOTIDE SEQUENCE</scope>
</reference>
<feature type="non-terminal residue" evidence="6">
    <location>
        <position position="157"/>
    </location>
</feature>
<evidence type="ECO:0000256" key="2">
    <source>
        <dbReference type="ARBA" id="ARBA00022538"/>
    </source>
</evidence>
<dbReference type="PANTHER" id="PTHR43833">
    <property type="entry name" value="POTASSIUM CHANNEL PROTEIN 2-RELATED-RELATED"/>
    <property type="match status" value="1"/>
</dbReference>
<dbReference type="PRINTS" id="PR00335">
    <property type="entry name" value="KUPTAKETRKA"/>
</dbReference>
<accession>A0A383AA29</accession>
<keyword evidence="4" id="KW-0406">Ion transport</keyword>
<dbReference type="InterPro" id="IPR003148">
    <property type="entry name" value="RCK_N"/>
</dbReference>
<dbReference type="AlphaFoldDB" id="A0A383AA29"/>
<gene>
    <name evidence="6" type="ORF">METZ01_LOCUS457335</name>
</gene>
<evidence type="ECO:0000256" key="4">
    <source>
        <dbReference type="ARBA" id="ARBA00023065"/>
    </source>
</evidence>
<evidence type="ECO:0000256" key="3">
    <source>
        <dbReference type="ARBA" id="ARBA00022958"/>
    </source>
</evidence>
<proteinExistence type="predicted"/>
<dbReference type="GO" id="GO:0005886">
    <property type="term" value="C:plasma membrane"/>
    <property type="evidence" value="ECO:0007669"/>
    <property type="project" value="InterPro"/>
</dbReference>
<dbReference type="PROSITE" id="PS51201">
    <property type="entry name" value="RCK_N"/>
    <property type="match status" value="1"/>
</dbReference>
<protein>
    <recommendedName>
        <fullName evidence="5">RCK N-terminal domain-containing protein</fullName>
    </recommendedName>
</protein>
<name>A0A383AA29_9ZZZZ</name>
<evidence type="ECO:0000259" key="5">
    <source>
        <dbReference type="PROSITE" id="PS51201"/>
    </source>
</evidence>
<keyword evidence="3" id="KW-0630">Potassium</keyword>
<dbReference type="Pfam" id="PF02254">
    <property type="entry name" value="TrkA_N"/>
    <property type="match status" value="1"/>
</dbReference>
<dbReference type="SUPFAM" id="SSF51735">
    <property type="entry name" value="NAD(P)-binding Rossmann-fold domains"/>
    <property type="match status" value="1"/>
</dbReference>
<sequence>MGKNIVIIGAGEVGYNLAKSLSKSDFEITVIDIDPIKCLRVKENIDAQILEGDGASQRLLQNMDMEKVDFLLALTRIDEVNLVASRISHKMGAKKIICRLRNTEYQHKDAVITPEQFGIDYVTYPEKAAKDEIELLIRQSSTAEVHKFKDGQITLVG</sequence>
<evidence type="ECO:0000256" key="1">
    <source>
        <dbReference type="ARBA" id="ARBA00022448"/>
    </source>
</evidence>
<keyword evidence="1" id="KW-0813">Transport</keyword>
<keyword evidence="2" id="KW-0633">Potassium transport</keyword>
<dbReference type="InterPro" id="IPR050721">
    <property type="entry name" value="Trk_Ktr_HKT_K-transport"/>
</dbReference>
<dbReference type="PANTHER" id="PTHR43833:SF5">
    <property type="entry name" value="TRK SYSTEM POTASSIUM UPTAKE PROTEIN TRKA"/>
    <property type="match status" value="1"/>
</dbReference>
<dbReference type="Gene3D" id="3.40.50.720">
    <property type="entry name" value="NAD(P)-binding Rossmann-like Domain"/>
    <property type="match status" value="1"/>
</dbReference>
<dbReference type="InterPro" id="IPR006036">
    <property type="entry name" value="K_uptake_TrkA"/>
</dbReference>
<dbReference type="GO" id="GO:0015079">
    <property type="term" value="F:potassium ion transmembrane transporter activity"/>
    <property type="evidence" value="ECO:0007669"/>
    <property type="project" value="InterPro"/>
</dbReference>
<organism evidence="6">
    <name type="scientific">marine metagenome</name>
    <dbReference type="NCBI Taxonomy" id="408172"/>
    <lineage>
        <taxon>unclassified sequences</taxon>
        <taxon>metagenomes</taxon>
        <taxon>ecological metagenomes</taxon>
    </lineage>
</organism>
<dbReference type="EMBL" id="UINC01190354">
    <property type="protein sequence ID" value="SVE04481.1"/>
    <property type="molecule type" value="Genomic_DNA"/>
</dbReference>
<evidence type="ECO:0000313" key="6">
    <source>
        <dbReference type="EMBL" id="SVE04481.1"/>
    </source>
</evidence>
<dbReference type="InterPro" id="IPR036291">
    <property type="entry name" value="NAD(P)-bd_dom_sf"/>
</dbReference>